<protein>
    <submittedName>
        <fullName evidence="4">2-oxoglutarate ferredoxin oxidoreductase subunit alpha</fullName>
    </submittedName>
</protein>
<dbReference type="OrthoDB" id="9794954at2"/>
<dbReference type="InterPro" id="IPR009014">
    <property type="entry name" value="Transketo_C/PFOR_II"/>
</dbReference>
<dbReference type="EMBL" id="SLUI01000005">
    <property type="protein sequence ID" value="TCL37680.1"/>
    <property type="molecule type" value="Genomic_DNA"/>
</dbReference>
<comment type="caution">
    <text evidence="4">The sequence shown here is derived from an EMBL/GenBank/DDBJ whole genome shotgun (WGS) entry which is preliminary data.</text>
</comment>
<feature type="domain" description="Pyruvate:ferredoxin oxidoreductase core" evidence="3">
    <location>
        <begin position="276"/>
        <end position="369"/>
    </location>
</feature>
<dbReference type="GO" id="GO:0016491">
    <property type="term" value="F:oxidoreductase activity"/>
    <property type="evidence" value="ECO:0007669"/>
    <property type="project" value="UniProtKB-KW"/>
</dbReference>
<evidence type="ECO:0000259" key="3">
    <source>
        <dbReference type="Pfam" id="PF17147"/>
    </source>
</evidence>
<evidence type="ECO:0000256" key="1">
    <source>
        <dbReference type="ARBA" id="ARBA00023002"/>
    </source>
</evidence>
<dbReference type="SUPFAM" id="SSF52922">
    <property type="entry name" value="TK C-terminal domain-like"/>
    <property type="match status" value="1"/>
</dbReference>
<sequence length="378" mass="40857">MSYKTKLMQGNQAVAEGAIAAGVTFFGGYPITPSTEVAESLARALPAVGGKFIQMEDEIAGIGVIIGAALTGKKVMTATSGPGFSLKQELLGYACIAEIPMVIVNVQRVGPSTGQPTAPAQGDVMQARWGTHGDHPVIALTPGSVPECFDLTIKAYELSEKYRMPVILLLDEIIGHMRERIDLPASYDQIVKPQRKLPAVPPEEFRAYKPDADLVPPMAPFGSGYRWHVTGLVHDEYGFPDGSPAATQACLDRLHAKINNNLDEIVLYEEYLLEDAEVAVLAYGGAARTAYAAVDAAREKGIKAGLFRPITMWPFPEKQVKALADKVKHLIVAEMNFGQYVIEVERAVAGKVPVTLHAKYNSEAITPNELLATIEKCK</sequence>
<dbReference type="Proteomes" id="UP000295063">
    <property type="component" value="Unassembled WGS sequence"/>
</dbReference>
<dbReference type="InterPro" id="IPR052368">
    <property type="entry name" value="2-oxoacid_oxidoreductase"/>
</dbReference>
<name>A0A4R1PZF9_9FIRM</name>
<dbReference type="InterPro" id="IPR029061">
    <property type="entry name" value="THDP-binding"/>
</dbReference>
<evidence type="ECO:0000259" key="2">
    <source>
        <dbReference type="Pfam" id="PF01855"/>
    </source>
</evidence>
<organism evidence="4 5">
    <name type="scientific">Anaerospora hongkongensis</name>
    <dbReference type="NCBI Taxonomy" id="244830"/>
    <lineage>
        <taxon>Bacteria</taxon>
        <taxon>Bacillati</taxon>
        <taxon>Bacillota</taxon>
        <taxon>Negativicutes</taxon>
        <taxon>Selenomonadales</taxon>
        <taxon>Sporomusaceae</taxon>
        <taxon>Anaerospora</taxon>
    </lineage>
</organism>
<dbReference type="NCBIfam" id="NF006412">
    <property type="entry name" value="PRK08659.1"/>
    <property type="match status" value="1"/>
</dbReference>
<dbReference type="Pfam" id="PF01855">
    <property type="entry name" value="POR_N"/>
    <property type="match status" value="1"/>
</dbReference>
<dbReference type="Gene3D" id="3.40.50.970">
    <property type="match status" value="1"/>
</dbReference>
<keyword evidence="1" id="KW-0560">Oxidoreductase</keyword>
<keyword evidence="5" id="KW-1185">Reference proteome</keyword>
<reference evidence="4 5" key="1">
    <citation type="submission" date="2019-03" db="EMBL/GenBank/DDBJ databases">
        <title>Genomic Encyclopedia of Type Strains, Phase IV (KMG-IV): sequencing the most valuable type-strain genomes for metagenomic binning, comparative biology and taxonomic classification.</title>
        <authorList>
            <person name="Goeker M."/>
        </authorList>
    </citation>
    <scope>NUCLEOTIDE SEQUENCE [LARGE SCALE GENOMIC DNA]</scope>
    <source>
        <strain evidence="4 5">DSM 15969</strain>
    </source>
</reference>
<dbReference type="Gene3D" id="3.40.50.920">
    <property type="match status" value="1"/>
</dbReference>
<dbReference type="PANTHER" id="PTHR43088:SF1">
    <property type="entry name" value="SUBUNIT OF PYRUVATE:FLAVODOXIN OXIDOREDUCTASE"/>
    <property type="match status" value="1"/>
</dbReference>
<dbReference type="InterPro" id="IPR002880">
    <property type="entry name" value="Pyrv_Fd/Flavodoxin_OxRdtase_N"/>
</dbReference>
<proteinExistence type="predicted"/>
<dbReference type="AlphaFoldDB" id="A0A4R1PZF9"/>
<evidence type="ECO:0000313" key="5">
    <source>
        <dbReference type="Proteomes" id="UP000295063"/>
    </source>
</evidence>
<evidence type="ECO:0000313" key="4">
    <source>
        <dbReference type="EMBL" id="TCL37680.1"/>
    </source>
</evidence>
<dbReference type="Pfam" id="PF17147">
    <property type="entry name" value="PFOR_II"/>
    <property type="match status" value="1"/>
</dbReference>
<dbReference type="SUPFAM" id="SSF52518">
    <property type="entry name" value="Thiamin diphosphate-binding fold (THDP-binding)"/>
    <property type="match status" value="1"/>
</dbReference>
<accession>A0A4R1PZF9</accession>
<gene>
    <name evidence="4" type="ORF">EV210_105114</name>
</gene>
<dbReference type="InterPro" id="IPR033412">
    <property type="entry name" value="PFOR_II"/>
</dbReference>
<dbReference type="RefSeq" id="WP_132078598.1">
    <property type="nucleotide sequence ID" value="NZ_DALYTA010000031.1"/>
</dbReference>
<feature type="domain" description="Pyruvate flavodoxin/ferredoxin oxidoreductase pyrimidine binding" evidence="2">
    <location>
        <begin position="16"/>
        <end position="242"/>
    </location>
</feature>
<dbReference type="PANTHER" id="PTHR43088">
    <property type="entry name" value="SUBUNIT OF PYRUVATE:FLAVODOXIN OXIDOREDUCTASE-RELATED"/>
    <property type="match status" value="1"/>
</dbReference>
<dbReference type="FunFam" id="3.40.50.970:FF:000022">
    <property type="entry name" value="2-oxoglutarate ferredoxin oxidoreductase alpha subunit"/>
    <property type="match status" value="1"/>
</dbReference>
<dbReference type="FunFam" id="3.40.50.920:FF:000013">
    <property type="entry name" value="Ferredoxin oxidoreductase alpha subunit"/>
    <property type="match status" value="1"/>
</dbReference>
<dbReference type="CDD" id="cd07034">
    <property type="entry name" value="TPP_PYR_PFOR_IOR-alpha_like"/>
    <property type="match status" value="1"/>
</dbReference>